<dbReference type="AlphaFoldDB" id="A0AAD9LKQ5"/>
<gene>
    <name evidence="1" type="ORF">P3T76_008889</name>
</gene>
<comment type="caution">
    <text evidence="1">The sequence shown here is derived from an EMBL/GenBank/DDBJ whole genome shotgun (WGS) entry which is preliminary data.</text>
</comment>
<evidence type="ECO:0000313" key="2">
    <source>
        <dbReference type="Proteomes" id="UP001259832"/>
    </source>
</evidence>
<dbReference type="EMBL" id="JASMQC010000017">
    <property type="protein sequence ID" value="KAK1938814.1"/>
    <property type="molecule type" value="Genomic_DNA"/>
</dbReference>
<proteinExistence type="predicted"/>
<evidence type="ECO:0008006" key="3">
    <source>
        <dbReference type="Google" id="ProtNLM"/>
    </source>
</evidence>
<protein>
    <recommendedName>
        <fullName evidence="3">Reverse transcriptase RNase H-like domain-containing protein</fullName>
    </recommendedName>
</protein>
<evidence type="ECO:0000313" key="1">
    <source>
        <dbReference type="EMBL" id="KAK1938814.1"/>
    </source>
</evidence>
<sequence length="60" mass="7048">MLLSISVVVHTDHKNLIYLTELSLRVKRWKLMLSEYRLSLRYIEGVKNVGVNAFSRMRIG</sequence>
<accession>A0AAD9LKQ5</accession>
<dbReference type="Proteomes" id="UP001259832">
    <property type="component" value="Unassembled WGS sequence"/>
</dbReference>
<organism evidence="1 2">
    <name type="scientific">Phytophthora citrophthora</name>
    <dbReference type="NCBI Taxonomy" id="4793"/>
    <lineage>
        <taxon>Eukaryota</taxon>
        <taxon>Sar</taxon>
        <taxon>Stramenopiles</taxon>
        <taxon>Oomycota</taxon>
        <taxon>Peronosporomycetes</taxon>
        <taxon>Peronosporales</taxon>
        <taxon>Peronosporaceae</taxon>
        <taxon>Phytophthora</taxon>
    </lineage>
</organism>
<reference evidence="1" key="1">
    <citation type="submission" date="2023-08" db="EMBL/GenBank/DDBJ databases">
        <title>Reference Genome Resource for the Citrus Pathogen Phytophthora citrophthora.</title>
        <authorList>
            <person name="Moller H."/>
            <person name="Coetzee B."/>
            <person name="Rose L.J."/>
            <person name="Van Niekerk J.M."/>
        </authorList>
    </citation>
    <scope>NUCLEOTIDE SEQUENCE</scope>
    <source>
        <strain evidence="1">STE-U-9442</strain>
    </source>
</reference>
<name>A0AAD9LKQ5_9STRA</name>
<keyword evidence="2" id="KW-1185">Reference proteome</keyword>